<keyword evidence="3" id="KW-1185">Reference proteome</keyword>
<dbReference type="Proteomes" id="UP001172155">
    <property type="component" value="Unassembled WGS sequence"/>
</dbReference>
<name>A0AA40EWT9_9PEZI</name>
<evidence type="ECO:0000256" key="1">
    <source>
        <dbReference type="SAM" id="MobiDB-lite"/>
    </source>
</evidence>
<protein>
    <submittedName>
        <fullName evidence="2">Uncharacterized protein</fullName>
    </submittedName>
</protein>
<proteinExistence type="predicted"/>
<sequence length="89" mass="10075">MPIVQHNILPSSRRLCPAPLLGQQRPDNTHSKQYALGRSFAQRALRCCNGPRSLVRREHGRTARGWARTRSPLSIRKQATHGHPSSSWD</sequence>
<evidence type="ECO:0000313" key="2">
    <source>
        <dbReference type="EMBL" id="KAK0746814.1"/>
    </source>
</evidence>
<reference evidence="2" key="1">
    <citation type="submission" date="2023-06" db="EMBL/GenBank/DDBJ databases">
        <title>Genome-scale phylogeny and comparative genomics of the fungal order Sordariales.</title>
        <authorList>
            <consortium name="Lawrence Berkeley National Laboratory"/>
            <person name="Hensen N."/>
            <person name="Bonometti L."/>
            <person name="Westerberg I."/>
            <person name="Brannstrom I.O."/>
            <person name="Guillou S."/>
            <person name="Cros-Aarteil S."/>
            <person name="Calhoun S."/>
            <person name="Haridas S."/>
            <person name="Kuo A."/>
            <person name="Mondo S."/>
            <person name="Pangilinan J."/>
            <person name="Riley R."/>
            <person name="LaButti K."/>
            <person name="Andreopoulos B."/>
            <person name="Lipzen A."/>
            <person name="Chen C."/>
            <person name="Yanf M."/>
            <person name="Daum C."/>
            <person name="Ng V."/>
            <person name="Clum A."/>
            <person name="Steindorff A."/>
            <person name="Ohm R."/>
            <person name="Martin F."/>
            <person name="Silar P."/>
            <person name="Natvig D."/>
            <person name="Lalanne C."/>
            <person name="Gautier V."/>
            <person name="Ament-velasquez S.L."/>
            <person name="Kruys A."/>
            <person name="Hutchinson M.I."/>
            <person name="Powell A.J."/>
            <person name="Barry K."/>
            <person name="Miller A.N."/>
            <person name="Grigoriev I.V."/>
            <person name="Debuchy R."/>
            <person name="Gladieux P."/>
            <person name="Thoren M.H."/>
            <person name="Johannesson H."/>
        </authorList>
    </citation>
    <scope>NUCLEOTIDE SEQUENCE</scope>
    <source>
        <strain evidence="2">SMH3187-1</strain>
    </source>
</reference>
<organism evidence="2 3">
    <name type="scientific">Schizothecium vesticola</name>
    <dbReference type="NCBI Taxonomy" id="314040"/>
    <lineage>
        <taxon>Eukaryota</taxon>
        <taxon>Fungi</taxon>
        <taxon>Dikarya</taxon>
        <taxon>Ascomycota</taxon>
        <taxon>Pezizomycotina</taxon>
        <taxon>Sordariomycetes</taxon>
        <taxon>Sordariomycetidae</taxon>
        <taxon>Sordariales</taxon>
        <taxon>Schizotheciaceae</taxon>
        <taxon>Schizothecium</taxon>
    </lineage>
</organism>
<feature type="region of interest" description="Disordered" evidence="1">
    <location>
        <begin position="58"/>
        <end position="89"/>
    </location>
</feature>
<dbReference type="AlphaFoldDB" id="A0AA40EWT9"/>
<dbReference type="EMBL" id="JAUKUD010000004">
    <property type="protein sequence ID" value="KAK0746814.1"/>
    <property type="molecule type" value="Genomic_DNA"/>
</dbReference>
<gene>
    <name evidence="2" type="ORF">B0T18DRAFT_160002</name>
</gene>
<accession>A0AA40EWT9</accession>
<comment type="caution">
    <text evidence="2">The sequence shown here is derived from an EMBL/GenBank/DDBJ whole genome shotgun (WGS) entry which is preliminary data.</text>
</comment>
<evidence type="ECO:0000313" key="3">
    <source>
        <dbReference type="Proteomes" id="UP001172155"/>
    </source>
</evidence>